<evidence type="ECO:0000313" key="9">
    <source>
        <dbReference type="EMBL" id="CAA7397859.1"/>
    </source>
</evidence>
<dbReference type="InterPro" id="IPR019775">
    <property type="entry name" value="WD40_repeat_CS"/>
</dbReference>
<dbReference type="InterPro" id="IPR012952">
    <property type="entry name" value="BING4_C_dom"/>
</dbReference>
<dbReference type="FunFam" id="2.130.10.10:FF:000378">
    <property type="entry name" value="U3 small nucleolar RNA-associated protein 7"/>
    <property type="match status" value="1"/>
</dbReference>
<organism evidence="9 10">
    <name type="scientific">Spirodela intermedia</name>
    <name type="common">Intermediate duckweed</name>
    <dbReference type="NCBI Taxonomy" id="51605"/>
    <lineage>
        <taxon>Eukaryota</taxon>
        <taxon>Viridiplantae</taxon>
        <taxon>Streptophyta</taxon>
        <taxon>Embryophyta</taxon>
        <taxon>Tracheophyta</taxon>
        <taxon>Spermatophyta</taxon>
        <taxon>Magnoliopsida</taxon>
        <taxon>Liliopsida</taxon>
        <taxon>Araceae</taxon>
        <taxon>Lemnoideae</taxon>
        <taxon>Spirodela</taxon>
    </lineage>
</organism>
<keyword evidence="10" id="KW-1185">Reference proteome</keyword>
<keyword evidence="2" id="KW-0698">rRNA processing</keyword>
<evidence type="ECO:0000256" key="6">
    <source>
        <dbReference type="PROSITE-ProRule" id="PRU00221"/>
    </source>
</evidence>
<keyword evidence="4" id="KW-0677">Repeat</keyword>
<feature type="repeat" description="WD" evidence="6">
    <location>
        <begin position="244"/>
        <end position="285"/>
    </location>
</feature>
<name>A0A7I8KJ94_SPIIN</name>
<reference evidence="9" key="1">
    <citation type="submission" date="2020-02" db="EMBL/GenBank/DDBJ databases">
        <authorList>
            <person name="Scholz U."/>
            <person name="Mascher M."/>
            <person name="Fiebig A."/>
        </authorList>
    </citation>
    <scope>NUCLEOTIDE SEQUENCE</scope>
</reference>
<evidence type="ECO:0000313" key="10">
    <source>
        <dbReference type="Proteomes" id="UP000663760"/>
    </source>
</evidence>
<evidence type="ECO:0000256" key="7">
    <source>
        <dbReference type="SAM" id="MobiDB-lite"/>
    </source>
</evidence>
<dbReference type="PANTHER" id="PTHR14085:SF3">
    <property type="entry name" value="WD REPEAT-CONTAINING PROTEIN 46"/>
    <property type="match status" value="1"/>
</dbReference>
<dbReference type="InterPro" id="IPR015943">
    <property type="entry name" value="WD40/YVTN_repeat-like_dom_sf"/>
</dbReference>
<sequence>MRGYGADLESLKDKKLKGQLSVKEQLYGQSAKAAAKTEKWIMPTEGGSLVAEGLEKTWRMKQEDIISEVDILSSRKACDISLRVLGPYTLVYTLNGRNMLMAGRKGELATIDMLTMNLIKNFQVKETVRDVVFLQDGQTFAAAQKKYVYIYNRDGTEIHCLKEHEAPQSLQYLEKHFLLSSINKYGQLHYQDVSTGEMVANYRTGLGGARAMRTNTFNAVIGLGHPGGKVTMWKPTSVKPLVSMLCHHGPVTAMAFHTDGRLMATAGMDRKIKLWDLRKYQVLRSFAGHARTLDFSQRGLLAVGNGSFVDIWRDSGGDQSFMDRYMNHSMVKGYQVGRVRFRPYEDVLGIGHSNGISSVLVPGSGEPNFDSWVANPYETRQQRREKEVRALLDKLQPETIMLDPGRIGTVRPTRATEAEEEDVAEVEKEAAIAAAKASALKHKTKGRNKPSKMLKKKQEGIERVKRSFMELPPERESKKLKKTEEVELPRSLQRFAKKKSS</sequence>
<protein>
    <recommendedName>
        <fullName evidence="8">BING4 C-terminal domain-containing protein</fullName>
    </recommendedName>
</protein>
<feature type="region of interest" description="Disordered" evidence="7">
    <location>
        <begin position="439"/>
        <end position="485"/>
    </location>
</feature>
<dbReference type="Gene3D" id="2.130.10.10">
    <property type="entry name" value="YVTN repeat-like/Quinoprotein amine dehydrogenase"/>
    <property type="match status" value="1"/>
</dbReference>
<dbReference type="SMART" id="SM00320">
    <property type="entry name" value="WD40"/>
    <property type="match status" value="3"/>
</dbReference>
<dbReference type="Pfam" id="PF08149">
    <property type="entry name" value="BING4CT"/>
    <property type="match status" value="1"/>
</dbReference>
<dbReference type="PROSITE" id="PS50082">
    <property type="entry name" value="WD_REPEATS_2"/>
    <property type="match status" value="1"/>
</dbReference>
<dbReference type="InterPro" id="IPR036322">
    <property type="entry name" value="WD40_repeat_dom_sf"/>
</dbReference>
<evidence type="ECO:0000256" key="5">
    <source>
        <dbReference type="ARBA" id="ARBA00023242"/>
    </source>
</evidence>
<evidence type="ECO:0000256" key="4">
    <source>
        <dbReference type="ARBA" id="ARBA00022737"/>
    </source>
</evidence>
<dbReference type="Proteomes" id="UP000663760">
    <property type="component" value="Chromosome 6"/>
</dbReference>
<feature type="compositionally biased region" description="Basic residues" evidence="7">
    <location>
        <begin position="439"/>
        <end position="455"/>
    </location>
</feature>
<dbReference type="PROSITE" id="PS50294">
    <property type="entry name" value="WD_REPEATS_REGION"/>
    <property type="match status" value="1"/>
</dbReference>
<dbReference type="OrthoDB" id="10251154at2759"/>
<dbReference type="AlphaFoldDB" id="A0A7I8KJ94"/>
<accession>A0A7I8KJ94</accession>
<dbReference type="GO" id="GO:0000462">
    <property type="term" value="P:maturation of SSU-rRNA from tricistronic rRNA transcript (SSU-rRNA, 5.8S rRNA, LSU-rRNA)"/>
    <property type="evidence" value="ECO:0007669"/>
    <property type="project" value="TreeGrafter"/>
</dbReference>
<keyword evidence="3 6" id="KW-0853">WD repeat</keyword>
<dbReference type="PANTHER" id="PTHR14085">
    <property type="entry name" value="WD-REPEAT PROTEIN BING4"/>
    <property type="match status" value="1"/>
</dbReference>
<evidence type="ECO:0000259" key="8">
    <source>
        <dbReference type="SMART" id="SM01033"/>
    </source>
</evidence>
<dbReference type="InterPro" id="IPR001680">
    <property type="entry name" value="WD40_rpt"/>
</dbReference>
<feature type="domain" description="BING4 C-terminal" evidence="8">
    <location>
        <begin position="324"/>
        <end position="404"/>
    </location>
</feature>
<evidence type="ECO:0000256" key="2">
    <source>
        <dbReference type="ARBA" id="ARBA00022552"/>
    </source>
</evidence>
<dbReference type="GO" id="GO:0030686">
    <property type="term" value="C:90S preribosome"/>
    <property type="evidence" value="ECO:0007669"/>
    <property type="project" value="TreeGrafter"/>
</dbReference>
<dbReference type="Pfam" id="PF00400">
    <property type="entry name" value="WD40"/>
    <property type="match status" value="1"/>
</dbReference>
<gene>
    <name evidence="9" type="ORF">SI8410_06008524</name>
</gene>
<dbReference type="EMBL" id="LR746269">
    <property type="protein sequence ID" value="CAA7397859.1"/>
    <property type="molecule type" value="Genomic_DNA"/>
</dbReference>
<dbReference type="InterPro" id="IPR040315">
    <property type="entry name" value="WDR46/Utp7"/>
</dbReference>
<proteinExistence type="predicted"/>
<comment type="subcellular location">
    <subcellularLocation>
        <location evidence="1">Nucleus</location>
        <location evidence="1">Nucleolus</location>
    </subcellularLocation>
</comment>
<dbReference type="GO" id="GO:0032040">
    <property type="term" value="C:small-subunit processome"/>
    <property type="evidence" value="ECO:0007669"/>
    <property type="project" value="TreeGrafter"/>
</dbReference>
<evidence type="ECO:0000256" key="1">
    <source>
        <dbReference type="ARBA" id="ARBA00004604"/>
    </source>
</evidence>
<dbReference type="SUPFAM" id="SSF50978">
    <property type="entry name" value="WD40 repeat-like"/>
    <property type="match status" value="1"/>
</dbReference>
<evidence type="ECO:0000256" key="3">
    <source>
        <dbReference type="ARBA" id="ARBA00022574"/>
    </source>
</evidence>
<dbReference type="PROSITE" id="PS00678">
    <property type="entry name" value="WD_REPEATS_1"/>
    <property type="match status" value="1"/>
</dbReference>
<keyword evidence="5" id="KW-0539">Nucleus</keyword>
<dbReference type="SMART" id="SM01033">
    <property type="entry name" value="BING4CT"/>
    <property type="match status" value="1"/>
</dbReference>
<feature type="compositionally biased region" description="Basic and acidic residues" evidence="7">
    <location>
        <begin position="456"/>
        <end position="485"/>
    </location>
</feature>